<protein>
    <recommendedName>
        <fullName evidence="1">Anhydro-N-acetylmuramic acid kinase</fullName>
        <ecNumber evidence="1">2.7.1.170</ecNumber>
    </recommendedName>
    <alternativeName>
        <fullName evidence="1">AnhMurNAc kinase</fullName>
    </alternativeName>
</protein>
<dbReference type="PANTHER" id="PTHR30605">
    <property type="entry name" value="ANHYDRO-N-ACETYLMURAMIC ACID KINASE"/>
    <property type="match status" value="1"/>
</dbReference>
<comment type="pathway">
    <text evidence="1">Amino-sugar metabolism; 1,6-anhydro-N-acetylmuramate degradation.</text>
</comment>
<dbReference type="EC" id="2.7.1.170" evidence="1"/>
<evidence type="ECO:0000313" key="2">
    <source>
        <dbReference type="EMBL" id="MDQ1121425.1"/>
    </source>
</evidence>
<dbReference type="NCBIfam" id="NF007139">
    <property type="entry name" value="PRK09585.1-3"/>
    <property type="match status" value="1"/>
</dbReference>
<dbReference type="CDD" id="cd24050">
    <property type="entry name" value="ASKHA_NBD_ANMK"/>
    <property type="match status" value="1"/>
</dbReference>
<evidence type="ECO:0000313" key="3">
    <source>
        <dbReference type="Proteomes" id="UP001234354"/>
    </source>
</evidence>
<keyword evidence="1 2" id="KW-0418">Kinase</keyword>
<name>A0AAW8GJL1_9GAMM</name>
<reference evidence="2" key="1">
    <citation type="submission" date="2023-07" db="EMBL/GenBank/DDBJ databases">
        <title>Functional and genomic diversity of the sorghum phyllosphere microbiome.</title>
        <authorList>
            <person name="Shade A."/>
        </authorList>
    </citation>
    <scope>NUCLEOTIDE SEQUENCE</scope>
    <source>
        <strain evidence="2">SORGH_AS_0908</strain>
    </source>
</reference>
<dbReference type="Proteomes" id="UP001234354">
    <property type="component" value="Unassembled WGS sequence"/>
</dbReference>
<feature type="binding site" evidence="1">
    <location>
        <begin position="29"/>
        <end position="36"/>
    </location>
    <ligand>
        <name>ATP</name>
        <dbReference type="ChEBI" id="CHEBI:30616"/>
    </ligand>
</feature>
<dbReference type="PANTHER" id="PTHR30605:SF0">
    <property type="entry name" value="ANHYDRO-N-ACETYLMURAMIC ACID KINASE"/>
    <property type="match status" value="1"/>
</dbReference>
<dbReference type="GO" id="GO:0097175">
    <property type="term" value="P:1,6-anhydro-N-acetyl-beta-muramic acid catabolic process"/>
    <property type="evidence" value="ECO:0007669"/>
    <property type="project" value="UniProtKB-UniRule"/>
</dbReference>
<dbReference type="GO" id="GO:0005524">
    <property type="term" value="F:ATP binding"/>
    <property type="evidence" value="ECO:0007669"/>
    <property type="project" value="UniProtKB-UniRule"/>
</dbReference>
<dbReference type="InterPro" id="IPR043129">
    <property type="entry name" value="ATPase_NBD"/>
</dbReference>
<comment type="function">
    <text evidence="1">Catalyzes the specific phosphorylation of 1,6-anhydro-N-acetylmuramic acid (anhMurNAc) with the simultaneous cleavage of the 1,6-anhydro ring, generating MurNAc-6-P. Is required for the utilization of anhMurNAc either imported from the medium or derived from its own cell wall murein, and thus plays a role in cell wall recycling.</text>
</comment>
<dbReference type="SUPFAM" id="SSF53067">
    <property type="entry name" value="Actin-like ATPase domain"/>
    <property type="match status" value="1"/>
</dbReference>
<keyword evidence="1" id="KW-0547">Nucleotide-binding</keyword>
<keyword evidence="1" id="KW-0067">ATP-binding</keyword>
<dbReference type="GO" id="GO:0009254">
    <property type="term" value="P:peptidoglycan turnover"/>
    <property type="evidence" value="ECO:0007669"/>
    <property type="project" value="UniProtKB-UniRule"/>
</dbReference>
<gene>
    <name evidence="1" type="primary">anmK</name>
    <name evidence="2" type="ORF">QE383_003733</name>
</gene>
<keyword evidence="1 2" id="KW-0808">Transferase</keyword>
<dbReference type="GO" id="GO:0006040">
    <property type="term" value="P:amino sugar metabolic process"/>
    <property type="evidence" value="ECO:0007669"/>
    <property type="project" value="InterPro"/>
</dbReference>
<comment type="caution">
    <text evidence="2">The sequence shown here is derived from an EMBL/GenBank/DDBJ whole genome shotgun (WGS) entry which is preliminary data.</text>
</comment>
<dbReference type="EMBL" id="JAUTBB010000001">
    <property type="protein sequence ID" value="MDQ1121425.1"/>
    <property type="molecule type" value="Genomic_DNA"/>
</dbReference>
<dbReference type="AlphaFoldDB" id="A0AAW8GJL1"/>
<dbReference type="Gene3D" id="3.30.420.40">
    <property type="match status" value="2"/>
</dbReference>
<dbReference type="InterPro" id="IPR005338">
    <property type="entry name" value="Anhydro_N_Ac-Mur_kinase"/>
</dbReference>
<dbReference type="Pfam" id="PF03702">
    <property type="entry name" value="AnmK"/>
    <property type="match status" value="1"/>
</dbReference>
<proteinExistence type="inferred from homology"/>
<accession>A0AAW8GJL1</accession>
<comment type="pathway">
    <text evidence="1">Cell wall biogenesis; peptidoglycan recycling.</text>
</comment>
<dbReference type="GO" id="GO:0016301">
    <property type="term" value="F:kinase activity"/>
    <property type="evidence" value="ECO:0007669"/>
    <property type="project" value="UniProtKB-KW"/>
</dbReference>
<comment type="catalytic activity">
    <reaction evidence="1">
        <text>1,6-anhydro-N-acetyl-beta-muramate + ATP + H2O = N-acetyl-D-muramate 6-phosphate + ADP + H(+)</text>
        <dbReference type="Rhea" id="RHEA:24952"/>
        <dbReference type="ChEBI" id="CHEBI:15377"/>
        <dbReference type="ChEBI" id="CHEBI:15378"/>
        <dbReference type="ChEBI" id="CHEBI:30616"/>
        <dbReference type="ChEBI" id="CHEBI:58690"/>
        <dbReference type="ChEBI" id="CHEBI:58722"/>
        <dbReference type="ChEBI" id="CHEBI:456216"/>
        <dbReference type="EC" id="2.7.1.170"/>
    </reaction>
</comment>
<dbReference type="HAMAP" id="MF_01270">
    <property type="entry name" value="AnhMurNAc_kinase"/>
    <property type="match status" value="1"/>
</dbReference>
<evidence type="ECO:0000256" key="1">
    <source>
        <dbReference type="HAMAP-Rule" id="MF_01270"/>
    </source>
</evidence>
<keyword evidence="1" id="KW-0119">Carbohydrate metabolism</keyword>
<dbReference type="GO" id="GO:0016773">
    <property type="term" value="F:phosphotransferase activity, alcohol group as acceptor"/>
    <property type="evidence" value="ECO:0007669"/>
    <property type="project" value="UniProtKB-UniRule"/>
</dbReference>
<comment type="similarity">
    <text evidence="1">Belongs to the anhydro-N-acetylmuramic acid kinase family.</text>
</comment>
<sequence length="384" mass="40085">MTPPAAARAGGPLARKPALGDLYLGMISGTSADGIDVALVRFDPEPQLLMGRTYRWDDALRTRLIELGQGGEATSLDELGELDVQVALAFAHAAGRLITQSGLDRALVRAIGSHGQTVRHRPEGTFPFTWQMGDGNVIAERTGIPTVADFRRRDVAAGGHGAPLMPAFHAAMLHDPGEDRAVLNLGGIGNLTLLPGSGAVRGFDTGPANALLDAWCERHTGMAFDAGGAFAATGKPDEALLAQLLDEPWFAQPPPKSTGREQFHLAWVESKLGQGALAPADVQATLVELSAVTVAGALRATQPGTARVMVCGGGVHNPVLMQRLAARLPGVVVESTEAHGLHPDYVEAMGFAWLARETLAGRPGNLPSVSGAKGLRVLGALYPA</sequence>
<organism evidence="2 3">
    <name type="scientific">Pseudoxanthomonas winnipegensis</name>
    <dbReference type="NCBI Taxonomy" id="2480810"/>
    <lineage>
        <taxon>Bacteria</taxon>
        <taxon>Pseudomonadati</taxon>
        <taxon>Pseudomonadota</taxon>
        <taxon>Gammaproteobacteria</taxon>
        <taxon>Lysobacterales</taxon>
        <taxon>Lysobacteraceae</taxon>
        <taxon>Pseudoxanthomonas</taxon>
    </lineage>
</organism>